<comment type="subunit">
    <text evidence="9">Homodimer.</text>
</comment>
<dbReference type="SMART" id="SM00116">
    <property type="entry name" value="CBS"/>
    <property type="match status" value="1"/>
</dbReference>
<dbReference type="SUPFAM" id="SSF54631">
    <property type="entry name" value="CBS-domain pair"/>
    <property type="match status" value="1"/>
</dbReference>
<dbReference type="SUPFAM" id="SSF161093">
    <property type="entry name" value="MgtE membrane domain-like"/>
    <property type="match status" value="1"/>
</dbReference>
<keyword evidence="4 9" id="KW-0812">Transmembrane</keyword>
<dbReference type="CDD" id="cd04606">
    <property type="entry name" value="CBS_pair_Mg_transporter"/>
    <property type="match status" value="1"/>
</dbReference>
<sequence>MKDYVITLMDEKKYVQARKELIELNAVDIAEILEEIDTNNALLLFRILPKDVAVDVFANLSNENQKYIINAITDKEIQYIMDELFFDDMIDILEEMPAIIVKKIIKNTKEEERRLINQFLKYPSNSAGSLMTIEYVGLQKEMTVKQSMEYIKKIGIDKETIYTCYVMAENRKLEGIVSLRKLVVSDDHKTVEEIMEKGVIYVNTYEDQEEIAHVFKKYDFIAVPVVDKEERLIGIITIDDIVDVIEQENTEDFHKMAAMEPSEEEYLETSVFTLARKRIFWLMALMISAIFTGSIIKRFEDVLQSVVALAVFMPMLMGTGGNAGAQSSTLIIRGMALDEIELKDVFKVIWKEFRVSSLVGIILSLVNFIRLYYFQSVDIKISMTVCTTLFIVVVLAKVVGGTLPIVARSLKLDPAIMASPMITTIVDAVSLFVYFSIATRFLGIA</sequence>
<dbReference type="PANTHER" id="PTHR43773:SF1">
    <property type="entry name" value="MAGNESIUM TRANSPORTER MGTE"/>
    <property type="match status" value="1"/>
</dbReference>
<dbReference type="EMBL" id="SLWV01000016">
    <property type="protein sequence ID" value="TCO73161.1"/>
    <property type="molecule type" value="Genomic_DNA"/>
</dbReference>
<dbReference type="NCBIfam" id="TIGR00400">
    <property type="entry name" value="mgtE"/>
    <property type="match status" value="1"/>
</dbReference>
<proteinExistence type="inferred from homology"/>
<gene>
    <name evidence="11" type="ORF">EV214_11663</name>
</gene>
<keyword evidence="3 9" id="KW-0813">Transport</keyword>
<dbReference type="AlphaFoldDB" id="A0A4R2KH82"/>
<evidence type="ECO:0000256" key="1">
    <source>
        <dbReference type="ARBA" id="ARBA00004141"/>
    </source>
</evidence>
<evidence type="ECO:0000256" key="6">
    <source>
        <dbReference type="ARBA" id="ARBA00022989"/>
    </source>
</evidence>
<feature type="domain" description="CBS" evidence="10">
    <location>
        <begin position="195"/>
        <end position="251"/>
    </location>
</feature>
<dbReference type="Pfam" id="PF00571">
    <property type="entry name" value="CBS"/>
    <property type="match status" value="1"/>
</dbReference>
<evidence type="ECO:0000256" key="8">
    <source>
        <dbReference type="PROSITE-ProRule" id="PRU00703"/>
    </source>
</evidence>
<dbReference type="InterPro" id="IPR006668">
    <property type="entry name" value="Mg_transptr_MgtE_intracell_dom"/>
</dbReference>
<keyword evidence="6 9" id="KW-1133">Transmembrane helix</keyword>
<dbReference type="GO" id="GO:0046872">
    <property type="term" value="F:metal ion binding"/>
    <property type="evidence" value="ECO:0007669"/>
    <property type="project" value="UniProtKB-KW"/>
</dbReference>
<dbReference type="Gene3D" id="3.10.580.10">
    <property type="entry name" value="CBS-domain"/>
    <property type="match status" value="1"/>
</dbReference>
<keyword evidence="9" id="KW-0479">Metal-binding</keyword>
<comment type="function">
    <text evidence="9">Acts as a magnesium transporter.</text>
</comment>
<keyword evidence="8" id="KW-0129">CBS domain</keyword>
<dbReference type="InterPro" id="IPR036739">
    <property type="entry name" value="SLC41_membr_dom_sf"/>
</dbReference>
<comment type="subcellular location">
    <subcellularLocation>
        <location evidence="9">Cell membrane</location>
        <topology evidence="9">Multi-pass membrane protein</topology>
    </subcellularLocation>
    <subcellularLocation>
        <location evidence="1">Membrane</location>
        <topology evidence="1">Multi-pass membrane protein</topology>
    </subcellularLocation>
</comment>
<keyword evidence="5 9" id="KW-0460">Magnesium</keyword>
<dbReference type="InterPro" id="IPR006667">
    <property type="entry name" value="SLC41_membr_dom"/>
</dbReference>
<feature type="transmembrane region" description="Helical" evidence="9">
    <location>
        <begin position="302"/>
        <end position="325"/>
    </location>
</feature>
<dbReference type="OrthoDB" id="9790355at2"/>
<dbReference type="PROSITE" id="PS51371">
    <property type="entry name" value="CBS"/>
    <property type="match status" value="1"/>
</dbReference>
<evidence type="ECO:0000259" key="10">
    <source>
        <dbReference type="PROSITE" id="PS51371"/>
    </source>
</evidence>
<dbReference type="GO" id="GO:0015095">
    <property type="term" value="F:magnesium ion transmembrane transporter activity"/>
    <property type="evidence" value="ECO:0007669"/>
    <property type="project" value="UniProtKB-UniRule"/>
</dbReference>
<accession>A0A4R2KH82</accession>
<dbReference type="InterPro" id="IPR006669">
    <property type="entry name" value="MgtE_transporter"/>
</dbReference>
<dbReference type="InterPro" id="IPR038076">
    <property type="entry name" value="MgtE_N_sf"/>
</dbReference>
<comment type="similarity">
    <text evidence="2 9">Belongs to the SLC41A transporter family.</text>
</comment>
<feature type="transmembrane region" description="Helical" evidence="9">
    <location>
        <begin position="415"/>
        <end position="437"/>
    </location>
</feature>
<name>A0A4R2KH82_9FIRM</name>
<comment type="caution">
    <text evidence="11">The sequence shown here is derived from an EMBL/GenBank/DDBJ whole genome shotgun (WGS) entry which is preliminary data.</text>
</comment>
<dbReference type="Gene3D" id="1.25.60.10">
    <property type="entry name" value="MgtE N-terminal domain-like"/>
    <property type="match status" value="1"/>
</dbReference>
<feature type="transmembrane region" description="Helical" evidence="9">
    <location>
        <begin position="353"/>
        <end position="373"/>
    </location>
</feature>
<dbReference type="SMART" id="SM00924">
    <property type="entry name" value="MgtE_N"/>
    <property type="match status" value="1"/>
</dbReference>
<evidence type="ECO:0000313" key="11">
    <source>
        <dbReference type="EMBL" id="TCO73161.1"/>
    </source>
</evidence>
<dbReference type="Pfam" id="PF01769">
    <property type="entry name" value="MgtE"/>
    <property type="match status" value="1"/>
</dbReference>
<evidence type="ECO:0000256" key="3">
    <source>
        <dbReference type="ARBA" id="ARBA00022448"/>
    </source>
</evidence>
<evidence type="ECO:0000256" key="4">
    <source>
        <dbReference type="ARBA" id="ARBA00022692"/>
    </source>
</evidence>
<evidence type="ECO:0000313" key="12">
    <source>
        <dbReference type="Proteomes" id="UP000294919"/>
    </source>
</evidence>
<dbReference type="Pfam" id="PF03448">
    <property type="entry name" value="MgtE_N"/>
    <property type="match status" value="1"/>
</dbReference>
<keyword evidence="9" id="KW-1003">Cell membrane</keyword>
<dbReference type="Proteomes" id="UP000294919">
    <property type="component" value="Unassembled WGS sequence"/>
</dbReference>
<dbReference type="RefSeq" id="WP_132245990.1">
    <property type="nucleotide sequence ID" value="NZ_SLWV01000016.1"/>
</dbReference>
<dbReference type="GO" id="GO:0005886">
    <property type="term" value="C:plasma membrane"/>
    <property type="evidence" value="ECO:0007669"/>
    <property type="project" value="UniProtKB-SubCell"/>
</dbReference>
<evidence type="ECO:0000256" key="9">
    <source>
        <dbReference type="RuleBase" id="RU362011"/>
    </source>
</evidence>
<evidence type="ECO:0000256" key="2">
    <source>
        <dbReference type="ARBA" id="ARBA00009749"/>
    </source>
</evidence>
<keyword evidence="7 9" id="KW-0472">Membrane</keyword>
<evidence type="ECO:0000256" key="5">
    <source>
        <dbReference type="ARBA" id="ARBA00022842"/>
    </source>
</evidence>
<feature type="transmembrane region" description="Helical" evidence="9">
    <location>
        <begin position="379"/>
        <end position="403"/>
    </location>
</feature>
<dbReference type="InterPro" id="IPR046342">
    <property type="entry name" value="CBS_dom_sf"/>
</dbReference>
<protein>
    <recommendedName>
        <fullName evidence="9">Magnesium transporter MgtE</fullName>
    </recommendedName>
</protein>
<evidence type="ECO:0000256" key="7">
    <source>
        <dbReference type="ARBA" id="ARBA00023136"/>
    </source>
</evidence>
<feature type="transmembrane region" description="Helical" evidence="9">
    <location>
        <begin position="279"/>
        <end position="296"/>
    </location>
</feature>
<dbReference type="SUPFAM" id="SSF158791">
    <property type="entry name" value="MgtE N-terminal domain-like"/>
    <property type="match status" value="1"/>
</dbReference>
<keyword evidence="12" id="KW-1185">Reference proteome</keyword>
<dbReference type="PANTHER" id="PTHR43773">
    <property type="entry name" value="MAGNESIUM TRANSPORTER MGTE"/>
    <property type="match status" value="1"/>
</dbReference>
<dbReference type="InterPro" id="IPR000644">
    <property type="entry name" value="CBS_dom"/>
</dbReference>
<organism evidence="11 12">
    <name type="scientific">Marinisporobacter balticus</name>
    <dbReference type="NCBI Taxonomy" id="2018667"/>
    <lineage>
        <taxon>Bacteria</taxon>
        <taxon>Bacillati</taxon>
        <taxon>Bacillota</taxon>
        <taxon>Clostridia</taxon>
        <taxon>Peptostreptococcales</taxon>
        <taxon>Thermotaleaceae</taxon>
        <taxon>Marinisporobacter</taxon>
    </lineage>
</organism>
<dbReference type="Gene3D" id="1.10.357.20">
    <property type="entry name" value="SLC41 divalent cation transporters, integral membrane domain"/>
    <property type="match status" value="1"/>
</dbReference>
<reference evidence="11 12" key="1">
    <citation type="submission" date="2019-03" db="EMBL/GenBank/DDBJ databases">
        <title>Genomic Encyclopedia of Type Strains, Phase IV (KMG-IV): sequencing the most valuable type-strain genomes for metagenomic binning, comparative biology and taxonomic classification.</title>
        <authorList>
            <person name="Goeker M."/>
        </authorList>
    </citation>
    <scope>NUCLEOTIDE SEQUENCE [LARGE SCALE GENOMIC DNA]</scope>
    <source>
        <strain evidence="11 12">DSM 102940</strain>
    </source>
</reference>